<keyword evidence="11" id="KW-1185">Reference proteome</keyword>
<dbReference type="Pfam" id="PF00584">
    <property type="entry name" value="SecE"/>
    <property type="match status" value="1"/>
</dbReference>
<evidence type="ECO:0000256" key="8">
    <source>
        <dbReference type="ARBA" id="ARBA00023136"/>
    </source>
</evidence>
<dbReference type="KEGG" id="cia:BEN51_01140"/>
<evidence type="ECO:0000313" key="10">
    <source>
        <dbReference type="EMBL" id="ASW42141.1"/>
    </source>
</evidence>
<dbReference type="PANTHER" id="PTHR33910">
    <property type="entry name" value="PROTEIN TRANSLOCASE SUBUNIT SECE"/>
    <property type="match status" value="1"/>
</dbReference>
<evidence type="ECO:0000313" key="11">
    <source>
        <dbReference type="Proteomes" id="UP000264883"/>
    </source>
</evidence>
<feature type="transmembrane region" description="Helical" evidence="9">
    <location>
        <begin position="44"/>
        <end position="66"/>
    </location>
</feature>
<sequence>MAVKENVNLTKNTPNKGGIFKFFREVKAEVNRITWPSKNETKKALIAVGVYILIYLILVGGLDYIFQNLFEWILRLK</sequence>
<dbReference type="GO" id="GO:0008320">
    <property type="term" value="F:protein transmembrane transporter activity"/>
    <property type="evidence" value="ECO:0007669"/>
    <property type="project" value="UniProtKB-UniRule"/>
</dbReference>
<comment type="subunit">
    <text evidence="9">Component of the Sec protein translocase complex. Heterotrimer consisting of SecY, SecE and SecG subunits. The heterotrimers can form oligomers, although 1 heterotrimer is thought to be able to translocate proteins. Interacts with the ribosome. Interacts with SecDF, and other proteins may be involved. Interacts with SecA.</text>
</comment>
<dbReference type="InterPro" id="IPR005807">
    <property type="entry name" value="SecE_bac"/>
</dbReference>
<dbReference type="RefSeq" id="WP_119864273.1">
    <property type="nucleotide sequence ID" value="NZ_CP016786.1"/>
</dbReference>
<reference evidence="10 11" key="1">
    <citation type="submission" date="2016-08" db="EMBL/GenBank/DDBJ databases">
        <title>Complete Genome Sequence Of The Indigo Reducing Clostridium isatidis DSM15098.</title>
        <authorList>
            <person name="Little G.T."/>
            <person name="Minton N.P."/>
        </authorList>
    </citation>
    <scope>NUCLEOTIDE SEQUENCE [LARGE SCALE GENOMIC DNA]</scope>
    <source>
        <strain evidence="10 11">DSM 15098</strain>
    </source>
</reference>
<evidence type="ECO:0000256" key="5">
    <source>
        <dbReference type="ARBA" id="ARBA00022927"/>
    </source>
</evidence>
<evidence type="ECO:0000256" key="3">
    <source>
        <dbReference type="ARBA" id="ARBA00022475"/>
    </source>
</evidence>
<dbReference type="EMBL" id="CP016786">
    <property type="protein sequence ID" value="ASW42141.1"/>
    <property type="molecule type" value="Genomic_DNA"/>
</dbReference>
<keyword evidence="6 9" id="KW-1133">Transmembrane helix</keyword>
<evidence type="ECO:0000256" key="6">
    <source>
        <dbReference type="ARBA" id="ARBA00022989"/>
    </source>
</evidence>
<keyword evidence="4 9" id="KW-0812">Transmembrane</keyword>
<evidence type="ECO:0000256" key="9">
    <source>
        <dbReference type="HAMAP-Rule" id="MF_00422"/>
    </source>
</evidence>
<keyword evidence="2 9" id="KW-0813">Transport</keyword>
<accession>A0A343J9D3</accession>
<comment type="subcellular location">
    <subcellularLocation>
        <location evidence="9">Cell membrane</location>
        <topology evidence="9">Single-pass membrane protein</topology>
    </subcellularLocation>
    <subcellularLocation>
        <location evidence="1">Membrane</location>
    </subcellularLocation>
</comment>
<keyword evidence="5 9" id="KW-0653">Protein transport</keyword>
<proteinExistence type="inferred from homology"/>
<dbReference type="InterPro" id="IPR001901">
    <property type="entry name" value="Translocase_SecE/Sec61-g"/>
</dbReference>
<dbReference type="Gene3D" id="1.20.5.1030">
    <property type="entry name" value="Preprotein translocase secy subunit"/>
    <property type="match status" value="1"/>
</dbReference>
<dbReference type="GO" id="GO:0043952">
    <property type="term" value="P:protein transport by the Sec complex"/>
    <property type="evidence" value="ECO:0007669"/>
    <property type="project" value="UniProtKB-UniRule"/>
</dbReference>
<comment type="function">
    <text evidence="9">Essential subunit of the Sec protein translocation channel SecYEG. Clamps together the 2 halves of SecY. May contact the channel plug during translocation.</text>
</comment>
<dbReference type="GO" id="GO:0065002">
    <property type="term" value="P:intracellular protein transmembrane transport"/>
    <property type="evidence" value="ECO:0007669"/>
    <property type="project" value="UniProtKB-UniRule"/>
</dbReference>
<organism evidence="10 11">
    <name type="scientific">Clostridium isatidis</name>
    <dbReference type="NCBI Taxonomy" id="182773"/>
    <lineage>
        <taxon>Bacteria</taxon>
        <taxon>Bacillati</taxon>
        <taxon>Bacillota</taxon>
        <taxon>Clostridia</taxon>
        <taxon>Eubacteriales</taxon>
        <taxon>Clostridiaceae</taxon>
        <taxon>Clostridium</taxon>
    </lineage>
</organism>
<keyword evidence="8 9" id="KW-0472">Membrane</keyword>
<dbReference type="GO" id="GO:0005886">
    <property type="term" value="C:plasma membrane"/>
    <property type="evidence" value="ECO:0007669"/>
    <property type="project" value="UniProtKB-SubCell"/>
</dbReference>
<dbReference type="HAMAP" id="MF_00422">
    <property type="entry name" value="SecE"/>
    <property type="match status" value="1"/>
</dbReference>
<dbReference type="PANTHER" id="PTHR33910:SF1">
    <property type="entry name" value="PROTEIN TRANSLOCASE SUBUNIT SECE"/>
    <property type="match status" value="1"/>
</dbReference>
<comment type="similarity">
    <text evidence="9">Belongs to the SecE/SEC61-gamma family.</text>
</comment>
<evidence type="ECO:0000256" key="4">
    <source>
        <dbReference type="ARBA" id="ARBA00022692"/>
    </source>
</evidence>
<dbReference type="GO" id="GO:0009306">
    <property type="term" value="P:protein secretion"/>
    <property type="evidence" value="ECO:0007669"/>
    <property type="project" value="UniProtKB-UniRule"/>
</dbReference>
<dbReference type="NCBIfam" id="TIGR00964">
    <property type="entry name" value="secE_bact"/>
    <property type="match status" value="1"/>
</dbReference>
<dbReference type="InterPro" id="IPR038379">
    <property type="entry name" value="SecE_sf"/>
</dbReference>
<dbReference type="AlphaFoldDB" id="A0A343J9D3"/>
<name>A0A343J9D3_9CLOT</name>
<dbReference type="PROSITE" id="PS01067">
    <property type="entry name" value="SECE_SEC61G"/>
    <property type="match status" value="1"/>
</dbReference>
<evidence type="ECO:0000256" key="1">
    <source>
        <dbReference type="ARBA" id="ARBA00004370"/>
    </source>
</evidence>
<dbReference type="Proteomes" id="UP000264883">
    <property type="component" value="Chromosome"/>
</dbReference>
<evidence type="ECO:0000256" key="2">
    <source>
        <dbReference type="ARBA" id="ARBA00022448"/>
    </source>
</evidence>
<dbReference type="OrthoDB" id="9799073at2"/>
<keyword evidence="7 9" id="KW-0811">Translocation</keyword>
<protein>
    <recommendedName>
        <fullName evidence="9">Protein translocase subunit SecE</fullName>
    </recommendedName>
</protein>
<gene>
    <name evidence="9" type="primary">secE</name>
    <name evidence="10" type="ORF">BEN51_01140</name>
</gene>
<keyword evidence="3 9" id="KW-1003">Cell membrane</keyword>
<dbReference type="GO" id="GO:0006605">
    <property type="term" value="P:protein targeting"/>
    <property type="evidence" value="ECO:0007669"/>
    <property type="project" value="UniProtKB-UniRule"/>
</dbReference>
<evidence type="ECO:0000256" key="7">
    <source>
        <dbReference type="ARBA" id="ARBA00023010"/>
    </source>
</evidence>